<evidence type="ECO:0000256" key="2">
    <source>
        <dbReference type="ARBA" id="ARBA00009784"/>
    </source>
</evidence>
<comment type="subcellular location">
    <subcellularLocation>
        <location evidence="1 7">Cell membrane</location>
        <topology evidence="1 7">Multi-pass membrane protein</topology>
    </subcellularLocation>
</comment>
<dbReference type="Proteomes" id="UP000325004">
    <property type="component" value="Chromosome"/>
</dbReference>
<keyword evidence="6 7" id="KW-0472">Membrane</keyword>
<dbReference type="KEGG" id="cpri:FZC34_01610"/>
<feature type="transmembrane region" description="Helical" evidence="7">
    <location>
        <begin position="109"/>
        <end position="130"/>
    </location>
</feature>
<keyword evidence="3" id="KW-1003">Cell membrane</keyword>
<dbReference type="RefSeq" id="WP_148971723.1">
    <property type="nucleotide sequence ID" value="NZ_CP043316.1"/>
</dbReference>
<name>A0A5C0UH25_9PROT</name>
<dbReference type="PANTHER" id="PTHR33508">
    <property type="entry name" value="UPF0056 MEMBRANE PROTEIN YHCE"/>
    <property type="match status" value="1"/>
</dbReference>
<evidence type="ECO:0000313" key="8">
    <source>
        <dbReference type="EMBL" id="QEK38602.1"/>
    </source>
</evidence>
<dbReference type="OrthoDB" id="21094at2"/>
<comment type="similarity">
    <text evidence="2 7">Belongs to the UPF0056 (MarC) family.</text>
</comment>
<dbReference type="InterPro" id="IPR002771">
    <property type="entry name" value="Multi_antbiot-R_MarC"/>
</dbReference>
<evidence type="ECO:0000256" key="4">
    <source>
        <dbReference type="ARBA" id="ARBA00022692"/>
    </source>
</evidence>
<dbReference type="AlphaFoldDB" id="A0A5C0UH25"/>
<dbReference type="PANTHER" id="PTHR33508:SF1">
    <property type="entry name" value="UPF0056 MEMBRANE PROTEIN YHCE"/>
    <property type="match status" value="1"/>
</dbReference>
<evidence type="ECO:0000256" key="1">
    <source>
        <dbReference type="ARBA" id="ARBA00004651"/>
    </source>
</evidence>
<feature type="transmembrane region" description="Helical" evidence="7">
    <location>
        <begin position="12"/>
        <end position="35"/>
    </location>
</feature>
<keyword evidence="5 7" id="KW-1133">Transmembrane helix</keyword>
<keyword evidence="4 7" id="KW-0812">Transmembrane</keyword>
<dbReference type="Pfam" id="PF01914">
    <property type="entry name" value="MarC"/>
    <property type="match status" value="1"/>
</dbReference>
<evidence type="ECO:0000256" key="3">
    <source>
        <dbReference type="ARBA" id="ARBA00022475"/>
    </source>
</evidence>
<comment type="caution">
    <text evidence="7">Lacks conserved residue(s) required for the propagation of feature annotation.</text>
</comment>
<reference evidence="8 9" key="1">
    <citation type="submission" date="2019-08" db="EMBL/GenBank/DDBJ databases">
        <title>Highly reduced genomes of protist endosymbionts show evolutionary convergence.</title>
        <authorList>
            <person name="George E."/>
            <person name="Husnik F."/>
            <person name="Tashyreva D."/>
            <person name="Prokopchuk G."/>
            <person name="Horak A."/>
            <person name="Kwong W.K."/>
            <person name="Lukes J."/>
            <person name="Keeling P.J."/>
        </authorList>
    </citation>
    <scope>NUCLEOTIDE SEQUENCE [LARGE SCALE GENOMIC DNA]</scope>
    <source>
        <strain evidence="8">1604LC</strain>
    </source>
</reference>
<evidence type="ECO:0000256" key="7">
    <source>
        <dbReference type="RuleBase" id="RU362048"/>
    </source>
</evidence>
<gene>
    <name evidence="8" type="ORF">FZC34_01610</name>
</gene>
<accession>A0A5C0UH25</accession>
<evidence type="ECO:0000256" key="6">
    <source>
        <dbReference type="ARBA" id="ARBA00023136"/>
    </source>
</evidence>
<feature type="transmembrane region" description="Helical" evidence="7">
    <location>
        <begin position="176"/>
        <end position="202"/>
    </location>
</feature>
<proteinExistence type="inferred from homology"/>
<feature type="transmembrane region" description="Helical" evidence="7">
    <location>
        <begin position="136"/>
        <end position="156"/>
    </location>
</feature>
<organism evidence="8 9">
    <name type="scientific">Candidatus Cytomitobacter primus</name>
    <dbReference type="NCBI Taxonomy" id="2066024"/>
    <lineage>
        <taxon>Bacteria</taxon>
        <taxon>Pseudomonadati</taxon>
        <taxon>Pseudomonadota</taxon>
        <taxon>Alphaproteobacteria</taxon>
        <taxon>Holosporales</taxon>
        <taxon>Holosporaceae</taxon>
        <taxon>Candidatus Cytomitobacter</taxon>
    </lineage>
</organism>
<sequence>MINCFNVFFESYISVFFIFNAFMNIFIIISFTPHMNFIQRQNTIRKSMLVAAAAVFLFAIIGQLMLDVLNVTMSAMKLTGAILIGPAAYDMVVGHSIDNKKEHKNDMHFFPIGVPTLAGPGVFTTVLMILKNGGAADLIPSILGIIAALFTTYFVVNTGNRFFSTINSSYIRMMSVFFGTILLALSAQFFIDGMIMVSKLIIK</sequence>
<protein>
    <recommendedName>
        <fullName evidence="7">UPF0056 membrane protein</fullName>
    </recommendedName>
</protein>
<evidence type="ECO:0000256" key="5">
    <source>
        <dbReference type="ARBA" id="ARBA00022989"/>
    </source>
</evidence>
<feature type="transmembrane region" description="Helical" evidence="7">
    <location>
        <begin position="47"/>
        <end position="66"/>
    </location>
</feature>
<evidence type="ECO:0000313" key="9">
    <source>
        <dbReference type="Proteomes" id="UP000325004"/>
    </source>
</evidence>
<dbReference type="GO" id="GO:0005886">
    <property type="term" value="C:plasma membrane"/>
    <property type="evidence" value="ECO:0007669"/>
    <property type="project" value="UniProtKB-SubCell"/>
</dbReference>
<dbReference type="EMBL" id="CP043316">
    <property type="protein sequence ID" value="QEK38602.1"/>
    <property type="molecule type" value="Genomic_DNA"/>
</dbReference>
<keyword evidence="9" id="KW-1185">Reference proteome</keyword>